<dbReference type="SMART" id="SM00320">
    <property type="entry name" value="WD40"/>
    <property type="match status" value="6"/>
</dbReference>
<keyword evidence="2 5" id="KW-0853">WD repeat</keyword>
<dbReference type="PROSITE" id="PS50294">
    <property type="entry name" value="WD_REPEATS_REGION"/>
    <property type="match status" value="1"/>
</dbReference>
<dbReference type="EMBL" id="MU128909">
    <property type="protein sequence ID" value="KAF9520982.1"/>
    <property type="molecule type" value="Genomic_DNA"/>
</dbReference>
<feature type="region of interest" description="Disordered" evidence="6">
    <location>
        <begin position="150"/>
        <end position="169"/>
    </location>
</feature>
<proteinExistence type="predicted"/>
<dbReference type="Proteomes" id="UP000886523">
    <property type="component" value="Unassembled WGS sequence"/>
</dbReference>
<dbReference type="Gene3D" id="2.130.10.10">
    <property type="entry name" value="YVTN repeat-like/Quinoprotein amine dehydrogenase"/>
    <property type="match status" value="2"/>
</dbReference>
<evidence type="ECO:0000256" key="6">
    <source>
        <dbReference type="SAM" id="MobiDB-lite"/>
    </source>
</evidence>
<feature type="region of interest" description="Disordered" evidence="6">
    <location>
        <begin position="382"/>
        <end position="442"/>
    </location>
</feature>
<dbReference type="Pfam" id="PF00400">
    <property type="entry name" value="WD40"/>
    <property type="match status" value="2"/>
</dbReference>
<dbReference type="PROSITE" id="PS50082">
    <property type="entry name" value="WD_REPEATS_2"/>
    <property type="match status" value="2"/>
</dbReference>
<dbReference type="AlphaFoldDB" id="A0A9P6BBC1"/>
<dbReference type="SUPFAM" id="SSF50978">
    <property type="entry name" value="WD40 repeat-like"/>
    <property type="match status" value="1"/>
</dbReference>
<evidence type="ECO:0000313" key="8">
    <source>
        <dbReference type="Proteomes" id="UP000886523"/>
    </source>
</evidence>
<name>A0A9P6BBC1_9AGAM</name>
<evidence type="ECO:0000256" key="3">
    <source>
        <dbReference type="ARBA" id="ARBA00022737"/>
    </source>
</evidence>
<comment type="caution">
    <text evidence="7">The sequence shown here is derived from an EMBL/GenBank/DDBJ whole genome shotgun (WGS) entry which is preliminary data.</text>
</comment>
<dbReference type="GO" id="GO:0048188">
    <property type="term" value="C:Set1C/COMPASS complex"/>
    <property type="evidence" value="ECO:0007669"/>
    <property type="project" value="InterPro"/>
</dbReference>
<sequence>MNIELLNPFGQQDIPESVSTTLEDWAACARFNPTGRFIAAGRFDGWTTIWDLDTQGVLRSLEGHSKTVTSVSWSRNSRYVMTSSRDWNCVLWDLETGDRVKTIRFDCPASGASLHPRNSKISVVVLASGQCIVLDMRWNRTERSELMYSEANETSSWDGDDGPSRPSTSMTVARFSPDGTRIFVGTSTGDLLVFDLRTKQILHREKVANNAIIRHLEFDRSGRRLAMSSNDRIVRTYEVSYSPLTMEPLHKLQDKIGRTQWNGISWSGNGEYIIGGAALKAAHTIYVWDHETGTLDKILEGPREPLQDVHCHPARSSICSVNTAGLIYVWATVTTEKWGAFAANFEELDENVEYEEREDEFDIEDEEVLKKRKQDREDIDVDVTSVDDEPESIRNVPYYSSNDTSDRTASARWFLEDPDDDTVPDYFPPVFMEDESPDDVMY</sequence>
<dbReference type="OrthoDB" id="196858at2759"/>
<dbReference type="PROSITE" id="PS00678">
    <property type="entry name" value="WD_REPEATS_1"/>
    <property type="match status" value="1"/>
</dbReference>
<keyword evidence="8" id="KW-1185">Reference proteome</keyword>
<dbReference type="InterPro" id="IPR015943">
    <property type="entry name" value="WD40/YVTN_repeat-like_dom_sf"/>
</dbReference>
<feature type="compositionally biased region" description="Acidic residues" evidence="6">
    <location>
        <begin position="432"/>
        <end position="442"/>
    </location>
</feature>
<evidence type="ECO:0000256" key="1">
    <source>
        <dbReference type="ARBA" id="ARBA00004123"/>
    </source>
</evidence>
<dbReference type="InterPro" id="IPR001680">
    <property type="entry name" value="WD40_rpt"/>
</dbReference>
<evidence type="ECO:0000256" key="4">
    <source>
        <dbReference type="ARBA" id="ARBA00023242"/>
    </source>
</evidence>
<feature type="repeat" description="WD" evidence="5">
    <location>
        <begin position="31"/>
        <end position="60"/>
    </location>
</feature>
<gene>
    <name evidence="7" type="ORF">BS47DRAFT_1310964</name>
</gene>
<dbReference type="PANTHER" id="PTHR44040:SF1">
    <property type="entry name" value="RETINOBLASTOMA-BINDING PROTEIN 5"/>
    <property type="match status" value="1"/>
</dbReference>
<keyword evidence="4" id="KW-0539">Nucleus</keyword>
<organism evidence="7 8">
    <name type="scientific">Hydnum rufescens UP504</name>
    <dbReference type="NCBI Taxonomy" id="1448309"/>
    <lineage>
        <taxon>Eukaryota</taxon>
        <taxon>Fungi</taxon>
        <taxon>Dikarya</taxon>
        <taxon>Basidiomycota</taxon>
        <taxon>Agaricomycotina</taxon>
        <taxon>Agaricomycetes</taxon>
        <taxon>Cantharellales</taxon>
        <taxon>Hydnaceae</taxon>
        <taxon>Hydnum</taxon>
    </lineage>
</organism>
<evidence type="ECO:0008006" key="9">
    <source>
        <dbReference type="Google" id="ProtNLM"/>
    </source>
</evidence>
<dbReference type="PANTHER" id="PTHR44040">
    <property type="entry name" value="RETINOBLASTOMA-BINDING PROTEIN 5"/>
    <property type="match status" value="1"/>
</dbReference>
<keyword evidence="3" id="KW-0677">Repeat</keyword>
<dbReference type="InterPro" id="IPR037850">
    <property type="entry name" value="RBBP5/Swd1"/>
</dbReference>
<accession>A0A9P6BBC1</accession>
<reference evidence="7" key="1">
    <citation type="journal article" date="2020" name="Nat. Commun.">
        <title>Large-scale genome sequencing of mycorrhizal fungi provides insights into the early evolution of symbiotic traits.</title>
        <authorList>
            <person name="Miyauchi S."/>
            <person name="Kiss E."/>
            <person name="Kuo A."/>
            <person name="Drula E."/>
            <person name="Kohler A."/>
            <person name="Sanchez-Garcia M."/>
            <person name="Morin E."/>
            <person name="Andreopoulos B."/>
            <person name="Barry K.W."/>
            <person name="Bonito G."/>
            <person name="Buee M."/>
            <person name="Carver A."/>
            <person name="Chen C."/>
            <person name="Cichocki N."/>
            <person name="Clum A."/>
            <person name="Culley D."/>
            <person name="Crous P.W."/>
            <person name="Fauchery L."/>
            <person name="Girlanda M."/>
            <person name="Hayes R.D."/>
            <person name="Keri Z."/>
            <person name="LaButti K."/>
            <person name="Lipzen A."/>
            <person name="Lombard V."/>
            <person name="Magnuson J."/>
            <person name="Maillard F."/>
            <person name="Murat C."/>
            <person name="Nolan M."/>
            <person name="Ohm R.A."/>
            <person name="Pangilinan J."/>
            <person name="Pereira M.F."/>
            <person name="Perotto S."/>
            <person name="Peter M."/>
            <person name="Pfister S."/>
            <person name="Riley R."/>
            <person name="Sitrit Y."/>
            <person name="Stielow J.B."/>
            <person name="Szollosi G."/>
            <person name="Zifcakova L."/>
            <person name="Stursova M."/>
            <person name="Spatafora J.W."/>
            <person name="Tedersoo L."/>
            <person name="Vaario L.M."/>
            <person name="Yamada A."/>
            <person name="Yan M."/>
            <person name="Wang P."/>
            <person name="Xu J."/>
            <person name="Bruns T."/>
            <person name="Baldrian P."/>
            <person name="Vilgalys R."/>
            <person name="Dunand C."/>
            <person name="Henrissat B."/>
            <person name="Grigoriev I.V."/>
            <person name="Hibbett D."/>
            <person name="Nagy L.G."/>
            <person name="Martin F.M."/>
        </authorList>
    </citation>
    <scope>NUCLEOTIDE SEQUENCE</scope>
    <source>
        <strain evidence="7">UP504</strain>
    </source>
</reference>
<dbReference type="InterPro" id="IPR036322">
    <property type="entry name" value="WD40_repeat_dom_sf"/>
</dbReference>
<feature type="repeat" description="WD" evidence="5">
    <location>
        <begin position="61"/>
        <end position="102"/>
    </location>
</feature>
<evidence type="ECO:0000313" key="7">
    <source>
        <dbReference type="EMBL" id="KAF9520982.1"/>
    </source>
</evidence>
<evidence type="ECO:0000256" key="2">
    <source>
        <dbReference type="ARBA" id="ARBA00022574"/>
    </source>
</evidence>
<protein>
    <recommendedName>
        <fullName evidence="9">WD40 repeat-like protein</fullName>
    </recommendedName>
</protein>
<comment type="subcellular location">
    <subcellularLocation>
        <location evidence="1">Nucleus</location>
    </subcellularLocation>
</comment>
<evidence type="ECO:0000256" key="5">
    <source>
        <dbReference type="PROSITE-ProRule" id="PRU00221"/>
    </source>
</evidence>
<dbReference type="InterPro" id="IPR019775">
    <property type="entry name" value="WD40_repeat_CS"/>
</dbReference>